<comment type="similarity">
    <text evidence="2">Belongs to the NET family.</text>
</comment>
<evidence type="ECO:0000256" key="1">
    <source>
        <dbReference type="ARBA" id="ARBA00023054"/>
    </source>
</evidence>
<dbReference type="Proteomes" id="UP001415857">
    <property type="component" value="Unassembled WGS sequence"/>
</dbReference>
<feature type="coiled-coil region" evidence="3">
    <location>
        <begin position="647"/>
        <end position="674"/>
    </location>
</feature>
<dbReference type="PANTHER" id="PTHR32258">
    <property type="entry name" value="PROTEIN NETWORKED 4A"/>
    <property type="match status" value="1"/>
</dbReference>
<dbReference type="GO" id="GO:0003779">
    <property type="term" value="F:actin binding"/>
    <property type="evidence" value="ECO:0007669"/>
    <property type="project" value="InterPro"/>
</dbReference>
<reference evidence="6 7" key="1">
    <citation type="journal article" date="2024" name="Plant J.">
        <title>Genome sequences and population genomics reveal climatic adaptation and genomic divergence between two closely related sweetgum species.</title>
        <authorList>
            <person name="Xu W.Q."/>
            <person name="Ren C.Q."/>
            <person name="Zhang X.Y."/>
            <person name="Comes H.P."/>
            <person name="Liu X.H."/>
            <person name="Li Y.G."/>
            <person name="Kettle C.J."/>
            <person name="Jalonen R."/>
            <person name="Gaisberger H."/>
            <person name="Ma Y.Z."/>
            <person name="Qiu Y.X."/>
        </authorList>
    </citation>
    <scope>NUCLEOTIDE SEQUENCE [LARGE SCALE GENOMIC DNA]</scope>
    <source>
        <strain evidence="6">Hangzhou</strain>
    </source>
</reference>
<feature type="coiled-coil region" evidence="3">
    <location>
        <begin position="379"/>
        <end position="477"/>
    </location>
</feature>
<feature type="domain" description="NAB" evidence="5">
    <location>
        <begin position="109"/>
        <end position="189"/>
    </location>
</feature>
<evidence type="ECO:0000313" key="7">
    <source>
        <dbReference type="Proteomes" id="UP001415857"/>
    </source>
</evidence>
<keyword evidence="7" id="KW-1185">Reference proteome</keyword>
<protein>
    <recommendedName>
        <fullName evidence="5">NAB domain-containing protein</fullName>
    </recommendedName>
</protein>
<gene>
    <name evidence="6" type="ORF">L1049_012157</name>
</gene>
<comment type="caution">
    <text evidence="6">The sequence shown here is derived from an EMBL/GenBank/DDBJ whole genome shotgun (WGS) entry which is preliminary data.</text>
</comment>
<name>A0AAP0RSN3_LIQFO</name>
<organism evidence="6 7">
    <name type="scientific">Liquidambar formosana</name>
    <name type="common">Formosan gum</name>
    <dbReference type="NCBI Taxonomy" id="63359"/>
    <lineage>
        <taxon>Eukaryota</taxon>
        <taxon>Viridiplantae</taxon>
        <taxon>Streptophyta</taxon>
        <taxon>Embryophyta</taxon>
        <taxon>Tracheophyta</taxon>
        <taxon>Spermatophyta</taxon>
        <taxon>Magnoliopsida</taxon>
        <taxon>eudicotyledons</taxon>
        <taxon>Gunneridae</taxon>
        <taxon>Pentapetalae</taxon>
        <taxon>Saxifragales</taxon>
        <taxon>Altingiaceae</taxon>
        <taxon>Liquidambar</taxon>
    </lineage>
</organism>
<evidence type="ECO:0000256" key="3">
    <source>
        <dbReference type="SAM" id="Coils"/>
    </source>
</evidence>
<feature type="coiled-coil region" evidence="3">
    <location>
        <begin position="316"/>
        <end position="350"/>
    </location>
</feature>
<keyword evidence="1 3" id="KW-0175">Coiled coil</keyword>
<feature type="coiled-coil region" evidence="3">
    <location>
        <begin position="584"/>
        <end position="618"/>
    </location>
</feature>
<feature type="compositionally biased region" description="Low complexity" evidence="4">
    <location>
        <begin position="252"/>
        <end position="270"/>
    </location>
</feature>
<dbReference type="PANTHER" id="PTHR32258:SF14">
    <property type="entry name" value="GB|AAF19561.1"/>
    <property type="match status" value="1"/>
</dbReference>
<dbReference type="Pfam" id="PF07765">
    <property type="entry name" value="KIP1"/>
    <property type="match status" value="1"/>
</dbReference>
<feature type="coiled-coil region" evidence="3">
    <location>
        <begin position="510"/>
        <end position="551"/>
    </location>
</feature>
<evidence type="ECO:0000256" key="2">
    <source>
        <dbReference type="ARBA" id="ARBA00038006"/>
    </source>
</evidence>
<evidence type="ECO:0000259" key="5">
    <source>
        <dbReference type="PROSITE" id="PS51774"/>
    </source>
</evidence>
<dbReference type="InterPro" id="IPR051861">
    <property type="entry name" value="NET_actin-binding_domain"/>
</dbReference>
<proteinExistence type="inferred from homology"/>
<dbReference type="EMBL" id="JBBPBK010000006">
    <property type="protein sequence ID" value="KAK9283902.1"/>
    <property type="molecule type" value="Genomic_DNA"/>
</dbReference>
<dbReference type="AlphaFoldDB" id="A0AAP0RSN3"/>
<evidence type="ECO:0000313" key="6">
    <source>
        <dbReference type="EMBL" id="KAK9283902.1"/>
    </source>
</evidence>
<dbReference type="PROSITE" id="PS51774">
    <property type="entry name" value="NAB"/>
    <property type="match status" value="1"/>
</dbReference>
<dbReference type="InterPro" id="IPR011684">
    <property type="entry name" value="NAB"/>
</dbReference>
<evidence type="ECO:0000256" key="4">
    <source>
        <dbReference type="SAM" id="MobiDB-lite"/>
    </source>
</evidence>
<feature type="region of interest" description="Disordered" evidence="4">
    <location>
        <begin position="232"/>
        <end position="280"/>
    </location>
</feature>
<dbReference type="GO" id="GO:0005774">
    <property type="term" value="C:vacuolar membrane"/>
    <property type="evidence" value="ECO:0007669"/>
    <property type="project" value="TreeGrafter"/>
</dbReference>
<sequence length="718" mass="82071">MKEKRRQHDAPDLGVGFSFNFQKQVRCCVSPIHSLIINLFSLSTLQTPLCLLIHYTFNHSFQFSLPKTLGSSLRHQAGFPFHLSAFFISDSSRGLLEANMKRAELKNSHSWWLDSHISPKSSKWVAENLQEVDQSVKHMLKLIEEDGDHSARQAEMYYQKRPELIAHVEGFYRMYQSLAQRYDHLTGELRKNISSGLQMQGSSEPCSEPATIFLTPDQKLGVRKSRRQHVGFDMHLSSGGGSSDLSLREGTESSSSSVSSDSESESFNSSINNYLSPPVNGDGEGLHQVIIDLETELPKMKENVGSMLKEGEKGIYEELLGRITDYEEELRAVNLKLQFSEEEVARLKCELEKNGSLTGNLQARLDLAQKNIEMREADLELEKGRVLQLQKQITELETQASDSDQKIWLLVEELKVNREKLKGSEEEITKLKHELANEFSVDTHQLQGQLELAQKNIAMLEAELDLERRQVSELQGRIVRYIADVSDREHEVWELNVALCDAQNNFSLEKAQLQSDVSSLSEEKTLLESRLKEWELRSKSLEYDIRQSEAEKMEMINLHETRESGLQGEIKLLKVQQAERDDLVEALNKNLDMLKLKYDTLVAEKDEANAKVHALIAEASSRNNLIRKLEEHLNQSQIKHMELVAGCDSKQKLVDEVRSRLVELETEVERQRVLISEGAEEKREAIRQLCFSLEHYRSGYKELRQAFIGHKRLAVLAS</sequence>
<accession>A0AAP0RSN3</accession>